<feature type="domain" description="Phosphoribosyltransferase" evidence="3">
    <location>
        <begin position="65"/>
        <end position="127"/>
    </location>
</feature>
<dbReference type="GO" id="GO:0016757">
    <property type="term" value="F:glycosyltransferase activity"/>
    <property type="evidence" value="ECO:0007669"/>
    <property type="project" value="UniProtKB-KW"/>
</dbReference>
<comment type="caution">
    <text evidence="4">The sequence shown here is derived from an EMBL/GenBank/DDBJ whole genome shotgun (WGS) entry which is preliminary data.</text>
</comment>
<evidence type="ECO:0000313" key="4">
    <source>
        <dbReference type="EMBL" id="TXJ20401.1"/>
    </source>
</evidence>
<dbReference type="InterPro" id="IPR029057">
    <property type="entry name" value="PRTase-like"/>
</dbReference>
<sequence>MEYDIISWENINEAIETIAKQIEDSKIHYEVLYGLARGGLVPAVMLSHRLNIPMVLNMEEVWRLKVRNKAVLIVDDISDTGETLKYFDEQKFDIAALFVREHTSKVKPKYSYKNINHNNWLLFPWETKDSSK</sequence>
<dbReference type="AlphaFoldDB" id="A0A5C8D7H2"/>
<evidence type="ECO:0000256" key="1">
    <source>
        <dbReference type="ARBA" id="ARBA00022676"/>
    </source>
</evidence>
<reference evidence="4 5" key="1">
    <citation type="journal article" date="1992" name="Lakartidningen">
        <title>[Penicillin V and not amoxicillin is the first choice preparation in acute otitis].</title>
        <authorList>
            <person name="Kamme C."/>
            <person name="Lundgren K."/>
            <person name="Prellner K."/>
        </authorList>
    </citation>
    <scope>NUCLEOTIDE SEQUENCE [LARGE SCALE GENOMIC DNA]</scope>
    <source>
        <strain evidence="4 5">513A</strain>
    </source>
</reference>
<dbReference type="PANTHER" id="PTHR43363">
    <property type="entry name" value="HYPOXANTHINE PHOSPHORIBOSYLTRANSFERASE"/>
    <property type="match status" value="1"/>
</dbReference>
<organism evidence="4 5">
    <name type="scientific">Brachyspira aalborgi</name>
    <dbReference type="NCBI Taxonomy" id="29522"/>
    <lineage>
        <taxon>Bacteria</taxon>
        <taxon>Pseudomonadati</taxon>
        <taxon>Spirochaetota</taxon>
        <taxon>Spirochaetia</taxon>
        <taxon>Brachyspirales</taxon>
        <taxon>Brachyspiraceae</taxon>
        <taxon>Brachyspira</taxon>
    </lineage>
</organism>
<accession>A0A5C8D7H2</accession>
<dbReference type="PANTHER" id="PTHR43363:SF1">
    <property type="entry name" value="HYPOXANTHINE-GUANINE PHOSPHORIBOSYLTRANSFERASE"/>
    <property type="match status" value="1"/>
</dbReference>
<dbReference type="Proteomes" id="UP000324638">
    <property type="component" value="Unassembled WGS sequence"/>
</dbReference>
<dbReference type="CDD" id="cd06223">
    <property type="entry name" value="PRTases_typeI"/>
    <property type="match status" value="1"/>
</dbReference>
<evidence type="ECO:0000256" key="2">
    <source>
        <dbReference type="ARBA" id="ARBA00022679"/>
    </source>
</evidence>
<dbReference type="Gene3D" id="3.40.50.2020">
    <property type="match status" value="1"/>
</dbReference>
<proteinExistence type="predicted"/>
<dbReference type="SUPFAM" id="SSF53271">
    <property type="entry name" value="PRTase-like"/>
    <property type="match status" value="1"/>
</dbReference>
<evidence type="ECO:0000259" key="3">
    <source>
        <dbReference type="Pfam" id="PF00156"/>
    </source>
</evidence>
<dbReference type="RefSeq" id="WP_147738592.1">
    <property type="nucleotide sequence ID" value="NZ_SAXU01000001.1"/>
</dbReference>
<dbReference type="Pfam" id="PF00156">
    <property type="entry name" value="Pribosyltran"/>
    <property type="match status" value="1"/>
</dbReference>
<keyword evidence="2 4" id="KW-0808">Transferase</keyword>
<gene>
    <name evidence="4" type="ORF">EPJ79_04455</name>
</gene>
<evidence type="ECO:0000313" key="5">
    <source>
        <dbReference type="Proteomes" id="UP000324638"/>
    </source>
</evidence>
<name>A0A5C8D7H2_9SPIR</name>
<dbReference type="EMBL" id="SAXU01000001">
    <property type="protein sequence ID" value="TXJ20401.1"/>
    <property type="molecule type" value="Genomic_DNA"/>
</dbReference>
<protein>
    <submittedName>
        <fullName evidence="4">Phosphoribosyltransferase</fullName>
    </submittedName>
</protein>
<dbReference type="InterPro" id="IPR000836">
    <property type="entry name" value="PRTase_dom"/>
</dbReference>
<keyword evidence="1 4" id="KW-0328">Glycosyltransferase</keyword>